<dbReference type="RefSeq" id="WP_201636256.1">
    <property type="nucleotide sequence ID" value="NZ_CP068046.1"/>
</dbReference>
<feature type="transmembrane region" description="Helical" evidence="16">
    <location>
        <begin position="440"/>
        <end position="460"/>
    </location>
</feature>
<evidence type="ECO:0000256" key="1">
    <source>
        <dbReference type="ARBA" id="ARBA00004127"/>
    </source>
</evidence>
<dbReference type="InterPro" id="IPR010934">
    <property type="entry name" value="NADH_DH_su5_C"/>
</dbReference>
<keyword evidence="11" id="KW-0830">Ubiquinone</keyword>
<dbReference type="NCBIfam" id="NF005141">
    <property type="entry name" value="PRK06590.1"/>
    <property type="match status" value="1"/>
</dbReference>
<feature type="transmembrane region" description="Helical" evidence="16">
    <location>
        <begin position="92"/>
        <end position="113"/>
    </location>
</feature>
<evidence type="ECO:0000256" key="7">
    <source>
        <dbReference type="ARBA" id="ARBA00022967"/>
    </source>
</evidence>
<protein>
    <recommendedName>
        <fullName evidence="3">NADH-ubiquinone oxidoreductase chain 5</fullName>
        <ecNumber evidence="2">7.1.1.2</ecNumber>
    </recommendedName>
</protein>
<keyword evidence="7" id="KW-1278">Translocase</keyword>
<sequence length="708" mass="77555">MIIQAIVFLPLVGALVAGLLGRSIGHRPSEFITTGLLIIAAVLSWVVFLPVAFGDGLVGAVGDGHAAVVKVEVMRWIQVGDMDLRWILRVDTLTAIMLVVVNTVSALVHLYSIGYMNEDPHRSRFFAYLSLFTFAMLMLVTADNFLQMFFGWEGVGLASYLLIGFWYTRPSATAAAMKAFVVNRVGDFGFALGIFCAFLVLGHIDFDGAFEAADAFATTGLPTIRFLSWNVDAMTVVCLLLFMGAMGKSAQFLLHTWLPDAMEGPTPVSALIHAATMVTAGVFMVARLSPLFETSQVALTVVIVIGAITAFFAATVGLVQNDIKRVIAYSTCSQLGYMFVALGTGAYSAGVFHLFTHAFFKALLFLGAGSVIHAMHHEQDMRNMGGLRKKIPITYWMMMIGTLALTGVGIPGTSFGFAGFFSKDSIIESAYAYGGQVGSFAFWLLVIAAMFTSFYSWRLVHLTFHGSPRDAQHSHTAHPDPAHSDAETHHEPIDDSNLDDHVHAAVSHDDAHHHGSAYDHAHESPNVMLVPLYVLAVGAVLAGAVFYGMFFENLEHIESFFAGAIVVDHEIIEAAHHVPWLVKWSATFAMIIGFIAAYILYIRRPEMPGRIAATNPGLYKFLLNKWYFDELYNTIFVKPALYIGRAVWKGFDDQLIDQTFTEGLGRRVQNVTNWVVKLQSGYLYHYAFAMLIGIAALLTWAIAAGGLI</sequence>
<dbReference type="PANTHER" id="PTHR42829:SF2">
    <property type="entry name" value="NADH-UBIQUINONE OXIDOREDUCTASE CHAIN 5"/>
    <property type="match status" value="1"/>
</dbReference>
<feature type="domain" description="NADH:quinone oxidoreductase/Mrp antiporter transmembrane" evidence="17">
    <location>
        <begin position="142"/>
        <end position="442"/>
    </location>
</feature>
<keyword evidence="10" id="KW-0520">NAD</keyword>
<feature type="domain" description="NADH-Ubiquinone oxidoreductase (complex I) chain 5 N-terminal" evidence="18">
    <location>
        <begin position="76"/>
        <end position="126"/>
    </location>
</feature>
<comment type="catalytic activity">
    <reaction evidence="13">
        <text>a ubiquinone + NADH + 5 H(+)(in) = a ubiquinol + NAD(+) + 4 H(+)(out)</text>
        <dbReference type="Rhea" id="RHEA:29091"/>
        <dbReference type="Rhea" id="RHEA-COMP:9565"/>
        <dbReference type="Rhea" id="RHEA-COMP:9566"/>
        <dbReference type="ChEBI" id="CHEBI:15378"/>
        <dbReference type="ChEBI" id="CHEBI:16389"/>
        <dbReference type="ChEBI" id="CHEBI:17976"/>
        <dbReference type="ChEBI" id="CHEBI:57540"/>
        <dbReference type="ChEBI" id="CHEBI:57945"/>
        <dbReference type="EC" id="7.1.1.2"/>
    </reaction>
</comment>
<evidence type="ECO:0000313" key="20">
    <source>
        <dbReference type="EMBL" id="QQR40711.1"/>
    </source>
</evidence>
<feature type="region of interest" description="Disordered" evidence="15">
    <location>
        <begin position="470"/>
        <end position="494"/>
    </location>
</feature>
<evidence type="ECO:0000256" key="2">
    <source>
        <dbReference type="ARBA" id="ARBA00012944"/>
    </source>
</evidence>
<dbReference type="InterPro" id="IPR001750">
    <property type="entry name" value="ND/Mrp_TM"/>
</dbReference>
<dbReference type="Pfam" id="PF00361">
    <property type="entry name" value="Proton_antipo_M"/>
    <property type="match status" value="1"/>
</dbReference>
<evidence type="ECO:0000256" key="12">
    <source>
        <dbReference type="ARBA" id="ARBA00023136"/>
    </source>
</evidence>
<feature type="transmembrane region" description="Helical" evidence="16">
    <location>
        <begin position="148"/>
        <end position="167"/>
    </location>
</feature>
<dbReference type="Gene3D" id="1.20.5.2700">
    <property type="match status" value="1"/>
</dbReference>
<evidence type="ECO:0000256" key="6">
    <source>
        <dbReference type="ARBA" id="ARBA00022692"/>
    </source>
</evidence>
<accession>A0ABX7C923</accession>
<reference evidence="20 21" key="1">
    <citation type="submission" date="2021-01" db="EMBL/GenBank/DDBJ databases">
        <title>Genome seq and assembly of Devosia sp. LEGU1.</title>
        <authorList>
            <person name="Chhetri G."/>
        </authorList>
    </citation>
    <scope>NUCLEOTIDE SEQUENCE [LARGE SCALE GENOMIC DNA]</scope>
    <source>
        <strain evidence="20 21">LEGU1</strain>
    </source>
</reference>
<keyword evidence="21" id="KW-1185">Reference proteome</keyword>
<keyword evidence="6 14" id="KW-0812">Transmembrane</keyword>
<evidence type="ECO:0000256" key="5">
    <source>
        <dbReference type="ARBA" id="ARBA00022660"/>
    </source>
</evidence>
<proteinExistence type="predicted"/>
<evidence type="ECO:0000256" key="14">
    <source>
        <dbReference type="RuleBase" id="RU000320"/>
    </source>
</evidence>
<feature type="transmembrane region" description="Helical" evidence="16">
    <location>
        <begin position="683"/>
        <end position="703"/>
    </location>
</feature>
<feature type="transmembrane region" description="Helical" evidence="16">
    <location>
        <begin position="125"/>
        <end position="142"/>
    </location>
</feature>
<feature type="transmembrane region" description="Helical" evidence="16">
    <location>
        <begin position="354"/>
        <end position="374"/>
    </location>
</feature>
<evidence type="ECO:0000259" key="18">
    <source>
        <dbReference type="Pfam" id="PF00662"/>
    </source>
</evidence>
<feature type="transmembrane region" description="Helical" evidence="16">
    <location>
        <begin position="31"/>
        <end position="53"/>
    </location>
</feature>
<feature type="transmembrane region" description="Helical" evidence="16">
    <location>
        <begin position="326"/>
        <end position="348"/>
    </location>
</feature>
<feature type="transmembrane region" description="Helical" evidence="16">
    <location>
        <begin position="226"/>
        <end position="247"/>
    </location>
</feature>
<evidence type="ECO:0000256" key="15">
    <source>
        <dbReference type="SAM" id="MobiDB-lite"/>
    </source>
</evidence>
<dbReference type="InterPro" id="IPR018393">
    <property type="entry name" value="NADHpl_OxRdtase_5_subgr"/>
</dbReference>
<comment type="subcellular location">
    <subcellularLocation>
        <location evidence="1">Endomembrane system</location>
        <topology evidence="1">Multi-pass membrane protein</topology>
    </subcellularLocation>
    <subcellularLocation>
        <location evidence="14">Membrane</location>
        <topology evidence="14">Multi-pass membrane protein</topology>
    </subcellularLocation>
</comment>
<keyword evidence="5" id="KW-0679">Respiratory chain</keyword>
<feature type="transmembrane region" description="Helical" evidence="16">
    <location>
        <begin position="584"/>
        <end position="602"/>
    </location>
</feature>
<feature type="domain" description="NADH dehydrogenase subunit 5 C-terminal" evidence="19">
    <location>
        <begin position="576"/>
        <end position="697"/>
    </location>
</feature>
<evidence type="ECO:0000256" key="13">
    <source>
        <dbReference type="ARBA" id="ARBA00049551"/>
    </source>
</evidence>
<dbReference type="Proteomes" id="UP000595857">
    <property type="component" value="Chromosome"/>
</dbReference>
<dbReference type="Pfam" id="PF00662">
    <property type="entry name" value="Proton_antipo_N"/>
    <property type="match status" value="1"/>
</dbReference>
<dbReference type="PRINTS" id="PR01435">
    <property type="entry name" value="NPOXDRDTASE5"/>
</dbReference>
<evidence type="ECO:0000259" key="17">
    <source>
        <dbReference type="Pfam" id="PF00361"/>
    </source>
</evidence>
<feature type="transmembrane region" description="Helical" evidence="16">
    <location>
        <begin position="298"/>
        <end position="319"/>
    </location>
</feature>
<dbReference type="InterPro" id="IPR001516">
    <property type="entry name" value="Proton_antipo_N"/>
</dbReference>
<dbReference type="InterPro" id="IPR003945">
    <property type="entry name" value="NU5C-like"/>
</dbReference>
<evidence type="ECO:0000256" key="4">
    <source>
        <dbReference type="ARBA" id="ARBA00022448"/>
    </source>
</evidence>
<dbReference type="PRINTS" id="PR01434">
    <property type="entry name" value="NADHDHGNASE5"/>
</dbReference>
<feature type="transmembrane region" description="Helical" evidence="16">
    <location>
        <begin position="268"/>
        <end position="286"/>
    </location>
</feature>
<evidence type="ECO:0000259" key="19">
    <source>
        <dbReference type="Pfam" id="PF06455"/>
    </source>
</evidence>
<dbReference type="EMBL" id="CP068046">
    <property type="protein sequence ID" value="QQR40711.1"/>
    <property type="molecule type" value="Genomic_DNA"/>
</dbReference>
<dbReference type="NCBIfam" id="TIGR01974">
    <property type="entry name" value="NDH_I_L"/>
    <property type="match status" value="1"/>
</dbReference>
<evidence type="ECO:0000256" key="8">
    <source>
        <dbReference type="ARBA" id="ARBA00022982"/>
    </source>
</evidence>
<keyword evidence="4" id="KW-0813">Transport</keyword>
<keyword evidence="9 16" id="KW-1133">Transmembrane helix</keyword>
<organism evidence="20 21">
    <name type="scientific">Devosia rhizoryzae</name>
    <dbReference type="NCBI Taxonomy" id="2774137"/>
    <lineage>
        <taxon>Bacteria</taxon>
        <taxon>Pseudomonadati</taxon>
        <taxon>Pseudomonadota</taxon>
        <taxon>Alphaproteobacteria</taxon>
        <taxon>Hyphomicrobiales</taxon>
        <taxon>Devosiaceae</taxon>
        <taxon>Devosia</taxon>
    </lineage>
</organism>
<keyword evidence="8" id="KW-0249">Electron transport</keyword>
<evidence type="ECO:0000313" key="21">
    <source>
        <dbReference type="Proteomes" id="UP000595857"/>
    </source>
</evidence>
<name>A0ABX7C923_9HYPH</name>
<dbReference type="PANTHER" id="PTHR42829">
    <property type="entry name" value="NADH-UBIQUINONE OXIDOREDUCTASE CHAIN 5"/>
    <property type="match status" value="1"/>
</dbReference>
<dbReference type="Pfam" id="PF06455">
    <property type="entry name" value="NADH5_C"/>
    <property type="match status" value="1"/>
</dbReference>
<evidence type="ECO:0000256" key="10">
    <source>
        <dbReference type="ARBA" id="ARBA00023027"/>
    </source>
</evidence>
<dbReference type="EC" id="7.1.1.2" evidence="2"/>
<gene>
    <name evidence="20" type="primary">nuoL</name>
    <name evidence="20" type="ORF">JI748_06865</name>
</gene>
<keyword evidence="12 16" id="KW-0472">Membrane</keyword>
<evidence type="ECO:0000256" key="9">
    <source>
        <dbReference type="ARBA" id="ARBA00022989"/>
    </source>
</evidence>
<evidence type="ECO:0000256" key="11">
    <source>
        <dbReference type="ARBA" id="ARBA00023075"/>
    </source>
</evidence>
<feature type="transmembrane region" description="Helical" evidence="16">
    <location>
        <begin position="395"/>
        <end position="420"/>
    </location>
</feature>
<evidence type="ECO:0000256" key="16">
    <source>
        <dbReference type="SAM" id="Phobius"/>
    </source>
</evidence>
<feature type="transmembrane region" description="Helical" evidence="16">
    <location>
        <begin position="188"/>
        <end position="206"/>
    </location>
</feature>
<evidence type="ECO:0000256" key="3">
    <source>
        <dbReference type="ARBA" id="ARBA00021096"/>
    </source>
</evidence>
<feature type="transmembrane region" description="Helical" evidence="16">
    <location>
        <begin position="6"/>
        <end position="24"/>
    </location>
</feature>
<feature type="transmembrane region" description="Helical" evidence="16">
    <location>
        <begin position="530"/>
        <end position="550"/>
    </location>
</feature>